<evidence type="ECO:0008006" key="2">
    <source>
        <dbReference type="Google" id="ProtNLM"/>
    </source>
</evidence>
<protein>
    <recommendedName>
        <fullName evidence="2">Tail protein</fullName>
    </recommendedName>
</protein>
<dbReference type="EMBL" id="MT143261">
    <property type="protein sequence ID" value="QJA94792.1"/>
    <property type="molecule type" value="Genomic_DNA"/>
</dbReference>
<sequence>MRARVNQNDFNREKRRLDKLFAEVSQRAYVAANAAADEYVSTVKSGIGVTNSPVFAPYWQPLSEMWMAMKKDNKNKFWMETMGIYKAVGTKIITKTTKMIRVFGGILKSTDAAAFGRAQRNEYGIGLGPARPLFEPAKDVVSQMTGGGRRLKSNMRFKLAARSAIKRVYK</sequence>
<accession>A0A6M3LMB7</accession>
<name>A0A6M3LMB7_9ZZZZ</name>
<dbReference type="AlphaFoldDB" id="A0A6M3LMB7"/>
<gene>
    <name evidence="1" type="ORF">MM415B03737_0003</name>
</gene>
<proteinExistence type="predicted"/>
<evidence type="ECO:0000313" key="1">
    <source>
        <dbReference type="EMBL" id="QJA94792.1"/>
    </source>
</evidence>
<reference evidence="1" key="1">
    <citation type="submission" date="2020-03" db="EMBL/GenBank/DDBJ databases">
        <title>The deep terrestrial virosphere.</title>
        <authorList>
            <person name="Holmfeldt K."/>
            <person name="Nilsson E."/>
            <person name="Simone D."/>
            <person name="Lopez-Fernandez M."/>
            <person name="Wu X."/>
            <person name="de Brujin I."/>
            <person name="Lundin D."/>
            <person name="Andersson A."/>
            <person name="Bertilsson S."/>
            <person name="Dopson M."/>
        </authorList>
    </citation>
    <scope>NUCLEOTIDE SEQUENCE</scope>
    <source>
        <strain evidence="1">MM415B03737</strain>
    </source>
</reference>
<organism evidence="1">
    <name type="scientific">viral metagenome</name>
    <dbReference type="NCBI Taxonomy" id="1070528"/>
    <lineage>
        <taxon>unclassified sequences</taxon>
        <taxon>metagenomes</taxon>
        <taxon>organismal metagenomes</taxon>
    </lineage>
</organism>